<evidence type="ECO:0000313" key="3">
    <source>
        <dbReference type="Proteomes" id="UP001596417"/>
    </source>
</evidence>
<dbReference type="Proteomes" id="UP001596417">
    <property type="component" value="Unassembled WGS sequence"/>
</dbReference>
<gene>
    <name evidence="2" type="ORF">ACFQL7_09250</name>
</gene>
<feature type="transmembrane region" description="Helical" evidence="1">
    <location>
        <begin position="17"/>
        <end position="38"/>
    </location>
</feature>
<accession>A0ABD5YKX7</accession>
<proteinExistence type="predicted"/>
<protein>
    <submittedName>
        <fullName evidence="2">Uncharacterized protein</fullName>
    </submittedName>
</protein>
<keyword evidence="1" id="KW-1133">Transmembrane helix</keyword>
<dbReference type="AlphaFoldDB" id="A0ABD5YKX7"/>
<comment type="caution">
    <text evidence="2">The sequence shown here is derived from an EMBL/GenBank/DDBJ whole genome shotgun (WGS) entry which is preliminary data.</text>
</comment>
<dbReference type="RefSeq" id="WP_248906460.1">
    <property type="nucleotide sequence ID" value="NZ_CP109979.1"/>
</dbReference>
<feature type="transmembrane region" description="Helical" evidence="1">
    <location>
        <begin position="44"/>
        <end position="68"/>
    </location>
</feature>
<organism evidence="2 3">
    <name type="scientific">Halocatena marina</name>
    <dbReference type="NCBI Taxonomy" id="2934937"/>
    <lineage>
        <taxon>Archaea</taxon>
        <taxon>Methanobacteriati</taxon>
        <taxon>Methanobacteriota</taxon>
        <taxon>Stenosarchaea group</taxon>
        <taxon>Halobacteria</taxon>
        <taxon>Halobacteriales</taxon>
        <taxon>Natronomonadaceae</taxon>
        <taxon>Halocatena</taxon>
    </lineage>
</organism>
<keyword evidence="1" id="KW-0812">Transmembrane</keyword>
<keyword evidence="3" id="KW-1185">Reference proteome</keyword>
<name>A0ABD5YKX7_9EURY</name>
<dbReference type="EMBL" id="JBHTAX010000001">
    <property type="protein sequence ID" value="MFC7190023.1"/>
    <property type="molecule type" value="Genomic_DNA"/>
</dbReference>
<reference evidence="2 3" key="1">
    <citation type="journal article" date="2019" name="Int. J. Syst. Evol. Microbiol.">
        <title>The Global Catalogue of Microorganisms (GCM) 10K type strain sequencing project: providing services to taxonomists for standard genome sequencing and annotation.</title>
        <authorList>
            <consortium name="The Broad Institute Genomics Platform"/>
            <consortium name="The Broad Institute Genome Sequencing Center for Infectious Disease"/>
            <person name="Wu L."/>
            <person name="Ma J."/>
        </authorList>
    </citation>
    <scope>NUCLEOTIDE SEQUENCE [LARGE SCALE GENOMIC DNA]</scope>
    <source>
        <strain evidence="2 3">RDMS1</strain>
    </source>
</reference>
<keyword evidence="1" id="KW-0472">Membrane</keyword>
<sequence length="74" mass="7553">MPTDLTLFDYVCSSADAFVILLALESLAGIVSLVIIVGSSSGTATHAIAVLNLVGVSVLGSGTAAILLKCYRIR</sequence>
<evidence type="ECO:0000313" key="2">
    <source>
        <dbReference type="EMBL" id="MFC7190023.1"/>
    </source>
</evidence>
<evidence type="ECO:0000256" key="1">
    <source>
        <dbReference type="SAM" id="Phobius"/>
    </source>
</evidence>
<dbReference type="GeneID" id="76199594"/>